<proteinExistence type="inferred from homology"/>
<dbReference type="Proteomes" id="UP000283509">
    <property type="component" value="Unassembled WGS sequence"/>
</dbReference>
<dbReference type="AlphaFoldDB" id="A0A423TXJ7"/>
<keyword evidence="4" id="KW-0999">Mitochondrion inner membrane</keyword>
<evidence type="ECO:0000256" key="10">
    <source>
        <dbReference type="SAM" id="Phobius"/>
    </source>
</evidence>
<keyword evidence="8 10" id="KW-0472">Membrane</keyword>
<evidence type="ECO:0000313" key="12">
    <source>
        <dbReference type="EMBL" id="ROT81191.1"/>
    </source>
</evidence>
<dbReference type="OrthoDB" id="2148490at2759"/>
<feature type="domain" description="Membrane insertase YidC/Oxa/ALB C-terminal" evidence="11">
    <location>
        <begin position="184"/>
        <end position="375"/>
    </location>
</feature>
<keyword evidence="13" id="KW-1185">Reference proteome</keyword>
<keyword evidence="5" id="KW-0809">Transit peptide</keyword>
<feature type="transmembrane region" description="Helical" evidence="10">
    <location>
        <begin position="261"/>
        <end position="282"/>
    </location>
</feature>
<name>A0A423TXJ7_PENVA</name>
<evidence type="ECO:0000256" key="1">
    <source>
        <dbReference type="ARBA" id="ARBA00004448"/>
    </source>
</evidence>
<comment type="subcellular location">
    <subcellularLocation>
        <location evidence="9">Membrane</location>
        <topology evidence="9">Multi-pass membrane protein</topology>
    </subcellularLocation>
    <subcellularLocation>
        <location evidence="1">Mitochondrion inner membrane</location>
        <topology evidence="1">Multi-pass membrane protein</topology>
    </subcellularLocation>
</comment>
<feature type="transmembrane region" description="Helical" evidence="10">
    <location>
        <begin position="345"/>
        <end position="366"/>
    </location>
</feature>
<dbReference type="GO" id="GO:0005743">
    <property type="term" value="C:mitochondrial inner membrane"/>
    <property type="evidence" value="ECO:0007669"/>
    <property type="project" value="UniProtKB-SubCell"/>
</dbReference>
<evidence type="ECO:0000256" key="9">
    <source>
        <dbReference type="RuleBase" id="RU003945"/>
    </source>
</evidence>
<evidence type="ECO:0000256" key="4">
    <source>
        <dbReference type="ARBA" id="ARBA00022792"/>
    </source>
</evidence>
<dbReference type="InterPro" id="IPR001708">
    <property type="entry name" value="YidC/ALB3/OXA1/COX18"/>
</dbReference>
<dbReference type="PANTHER" id="PTHR12428">
    <property type="entry name" value="OXA1"/>
    <property type="match status" value="1"/>
</dbReference>
<evidence type="ECO:0000256" key="7">
    <source>
        <dbReference type="ARBA" id="ARBA00023128"/>
    </source>
</evidence>
<evidence type="ECO:0000256" key="6">
    <source>
        <dbReference type="ARBA" id="ARBA00022989"/>
    </source>
</evidence>
<accession>A0A423TXJ7</accession>
<dbReference type="GO" id="GO:0032977">
    <property type="term" value="F:membrane insertase activity"/>
    <property type="evidence" value="ECO:0007669"/>
    <property type="project" value="InterPro"/>
</dbReference>
<dbReference type="NCBIfam" id="TIGR03592">
    <property type="entry name" value="yidC_oxa1_cterm"/>
    <property type="match status" value="1"/>
</dbReference>
<keyword evidence="7" id="KW-0496">Mitochondrion</keyword>
<gene>
    <name evidence="12" type="ORF">C7M84_000063</name>
</gene>
<feature type="transmembrane region" description="Helical" evidence="10">
    <location>
        <begin position="182"/>
        <end position="206"/>
    </location>
</feature>
<dbReference type="PANTHER" id="PTHR12428:SF66">
    <property type="entry name" value="MITOCHONDRIAL INNER MEMBRANE PROTEIN OXA1L"/>
    <property type="match status" value="1"/>
</dbReference>
<evidence type="ECO:0000259" key="11">
    <source>
        <dbReference type="Pfam" id="PF02096"/>
    </source>
</evidence>
<feature type="transmembrane region" description="Helical" evidence="10">
    <location>
        <begin position="306"/>
        <end position="324"/>
    </location>
</feature>
<sequence length="466" mass="51419">MGLCRALASKRSSSSGGCLMIPTSNFHTGFYYKKKRWAVDVPSMRVGGLQTPRTPLAMSYHHNSSYASVLSKMFYVNAESPPDEAVINSTPVQDGITCDTLPSPSPLPDTAQVVTNDLASQSAQSVCDSVEYIPVPPTPPEMIGPALNALGEPTFQSIGIGGWTPVGMIQQSLEFLHVSMDLPWWAAISIATVCIRTMIFPLVLVAQRNAAKMNNNLPQLQVLQMKMSEARNSGNQLEAARLGQEMVIFMKEKDISPMKNVVVPLAQAPIFISMFMGLRGMANLPVESMQVGGLAWFTDLTVSDPYYLLPIVTSLTMMATIELGTDGARLNAQNMNAMKWVLRGMPVIIFPFTLKFPAAVLCYWVATNLFSLVQVGFLKIPTIRGFFKIDKLVNHSPESLPQKKKGVVASFKESWSNMQISKEIEERQRYDEMRFTKAGTGPVLRTYKHDPTKRNTISVKAKIKGK</sequence>
<dbReference type="STRING" id="6689.A0A423TXJ7"/>
<keyword evidence="3 9" id="KW-0812">Transmembrane</keyword>
<evidence type="ECO:0000256" key="3">
    <source>
        <dbReference type="ARBA" id="ARBA00022692"/>
    </source>
</evidence>
<organism evidence="12 13">
    <name type="scientific">Penaeus vannamei</name>
    <name type="common">Whiteleg shrimp</name>
    <name type="synonym">Litopenaeus vannamei</name>
    <dbReference type="NCBI Taxonomy" id="6689"/>
    <lineage>
        <taxon>Eukaryota</taxon>
        <taxon>Metazoa</taxon>
        <taxon>Ecdysozoa</taxon>
        <taxon>Arthropoda</taxon>
        <taxon>Crustacea</taxon>
        <taxon>Multicrustacea</taxon>
        <taxon>Malacostraca</taxon>
        <taxon>Eumalacostraca</taxon>
        <taxon>Eucarida</taxon>
        <taxon>Decapoda</taxon>
        <taxon>Dendrobranchiata</taxon>
        <taxon>Penaeoidea</taxon>
        <taxon>Penaeidae</taxon>
        <taxon>Penaeus</taxon>
    </lineage>
</organism>
<evidence type="ECO:0000256" key="5">
    <source>
        <dbReference type="ARBA" id="ARBA00022946"/>
    </source>
</evidence>
<keyword evidence="6 10" id="KW-1133">Transmembrane helix</keyword>
<evidence type="ECO:0000313" key="13">
    <source>
        <dbReference type="Proteomes" id="UP000283509"/>
    </source>
</evidence>
<dbReference type="CDD" id="cd20069">
    <property type="entry name" value="5TM_Oxa1-like"/>
    <property type="match status" value="1"/>
</dbReference>
<dbReference type="Pfam" id="PF02096">
    <property type="entry name" value="60KD_IMP"/>
    <property type="match status" value="1"/>
</dbReference>
<comment type="caution">
    <text evidence="12">The sequence shown here is derived from an EMBL/GenBank/DDBJ whole genome shotgun (WGS) entry which is preliminary data.</text>
</comment>
<reference evidence="12 13" key="1">
    <citation type="submission" date="2018-04" db="EMBL/GenBank/DDBJ databases">
        <authorList>
            <person name="Zhang X."/>
            <person name="Yuan J."/>
            <person name="Li F."/>
            <person name="Xiang J."/>
        </authorList>
    </citation>
    <scope>NUCLEOTIDE SEQUENCE [LARGE SCALE GENOMIC DNA]</scope>
    <source>
        <tissue evidence="12">Muscle</tissue>
    </source>
</reference>
<evidence type="ECO:0000256" key="8">
    <source>
        <dbReference type="ARBA" id="ARBA00023136"/>
    </source>
</evidence>
<dbReference type="GO" id="GO:0032979">
    <property type="term" value="P:protein insertion into mitochondrial inner membrane from matrix"/>
    <property type="evidence" value="ECO:0007669"/>
    <property type="project" value="TreeGrafter"/>
</dbReference>
<dbReference type="EMBL" id="QCYY01001003">
    <property type="protein sequence ID" value="ROT81191.1"/>
    <property type="molecule type" value="Genomic_DNA"/>
</dbReference>
<reference evidence="12 13" key="2">
    <citation type="submission" date="2019-01" db="EMBL/GenBank/DDBJ databases">
        <title>The decoding of complex shrimp genome reveals the adaptation for benthos swimmer, frequently molting mechanism and breeding impact on genome.</title>
        <authorList>
            <person name="Sun Y."/>
            <person name="Gao Y."/>
            <person name="Yu Y."/>
        </authorList>
    </citation>
    <scope>NUCLEOTIDE SEQUENCE [LARGE SCALE GENOMIC DNA]</scope>
    <source>
        <tissue evidence="12">Muscle</tissue>
    </source>
</reference>
<dbReference type="InterPro" id="IPR028055">
    <property type="entry name" value="YidC/Oxa/ALB_C"/>
</dbReference>
<evidence type="ECO:0000256" key="2">
    <source>
        <dbReference type="ARBA" id="ARBA00009877"/>
    </source>
</evidence>
<protein>
    <submittedName>
        <fullName evidence="12">Putative mitochondrial inner membrane protein OXA1L</fullName>
    </submittedName>
</protein>
<comment type="similarity">
    <text evidence="2 9">Belongs to the OXA1/ALB3/YidC family.</text>
</comment>